<evidence type="ECO:0000256" key="2">
    <source>
        <dbReference type="ARBA" id="ARBA00022679"/>
    </source>
</evidence>
<organism evidence="5 6">
    <name type="scientific">Stieleria neptunia</name>
    <dbReference type="NCBI Taxonomy" id="2527979"/>
    <lineage>
        <taxon>Bacteria</taxon>
        <taxon>Pseudomonadati</taxon>
        <taxon>Planctomycetota</taxon>
        <taxon>Planctomycetia</taxon>
        <taxon>Pirellulales</taxon>
        <taxon>Pirellulaceae</taxon>
        <taxon>Stieleria</taxon>
    </lineage>
</organism>
<evidence type="ECO:0000256" key="4">
    <source>
        <dbReference type="ARBA" id="ARBA00043988"/>
    </source>
</evidence>
<dbReference type="Pfam" id="PF10294">
    <property type="entry name" value="Methyltransf_16"/>
    <property type="match status" value="1"/>
</dbReference>
<keyword evidence="3" id="KW-0949">S-adenosyl-L-methionine</keyword>
<keyword evidence="1 5" id="KW-0489">Methyltransferase</keyword>
<evidence type="ECO:0000256" key="1">
    <source>
        <dbReference type="ARBA" id="ARBA00022603"/>
    </source>
</evidence>
<dbReference type="GO" id="GO:0008168">
    <property type="term" value="F:methyltransferase activity"/>
    <property type="evidence" value="ECO:0007669"/>
    <property type="project" value="UniProtKB-KW"/>
</dbReference>
<evidence type="ECO:0000313" key="5">
    <source>
        <dbReference type="EMBL" id="QDV40200.1"/>
    </source>
</evidence>
<dbReference type="InterPro" id="IPR019410">
    <property type="entry name" value="Methyltransf_16"/>
</dbReference>
<sequence length="258" mass="28939">MGRRKTVACYIADMTHADSAEIHPADPPADLPTELIATADRLLDWRWEDTPIAGQSWPLAVAADPDAMLIDACKRQDNGEQGVIDPFWAATWRAASGLDRFLETQQLDGQSVLELGCGTGHAGISAALRGAHVTLTDGVEDPLHLVRLSSHPIADRCEIRRLRFGIDRLDRTFPIILGSDVTYLRQLWPELEQCLQDHLAPGGVVLLSDPYRIIANEFREWIGKRPWKYTEHKLEMKDDPEHPIRVMELHAIDPHQVA</sequence>
<dbReference type="AlphaFoldDB" id="A0A518HHA1"/>
<proteinExistence type="inferred from homology"/>
<name>A0A518HHA1_9BACT</name>
<dbReference type="EMBL" id="CP037423">
    <property type="protein sequence ID" value="QDV40200.1"/>
    <property type="molecule type" value="Genomic_DNA"/>
</dbReference>
<keyword evidence="2 5" id="KW-0808">Transferase</keyword>
<dbReference type="CDD" id="cd02440">
    <property type="entry name" value="AdoMet_MTases"/>
    <property type="match status" value="1"/>
</dbReference>
<dbReference type="Proteomes" id="UP000319004">
    <property type="component" value="Chromosome"/>
</dbReference>
<dbReference type="InterPro" id="IPR029063">
    <property type="entry name" value="SAM-dependent_MTases_sf"/>
</dbReference>
<comment type="similarity">
    <text evidence="4">Belongs to the methyltransferase superfamily. METTL23 family.</text>
</comment>
<dbReference type="KEGG" id="snep:Enr13x_00060"/>
<keyword evidence="6" id="KW-1185">Reference proteome</keyword>
<reference evidence="5 6" key="1">
    <citation type="submission" date="2019-03" db="EMBL/GenBank/DDBJ databases">
        <title>Deep-cultivation of Planctomycetes and their phenomic and genomic characterization uncovers novel biology.</title>
        <authorList>
            <person name="Wiegand S."/>
            <person name="Jogler M."/>
            <person name="Boedeker C."/>
            <person name="Pinto D."/>
            <person name="Vollmers J."/>
            <person name="Rivas-Marin E."/>
            <person name="Kohn T."/>
            <person name="Peeters S.H."/>
            <person name="Heuer A."/>
            <person name="Rast P."/>
            <person name="Oberbeckmann S."/>
            <person name="Bunk B."/>
            <person name="Jeske O."/>
            <person name="Meyerdierks A."/>
            <person name="Storesund J.E."/>
            <person name="Kallscheuer N."/>
            <person name="Luecker S."/>
            <person name="Lage O.M."/>
            <person name="Pohl T."/>
            <person name="Merkel B.J."/>
            <person name="Hornburger P."/>
            <person name="Mueller R.-W."/>
            <person name="Bruemmer F."/>
            <person name="Labrenz M."/>
            <person name="Spormann A.M."/>
            <person name="Op den Camp H."/>
            <person name="Overmann J."/>
            <person name="Amann R."/>
            <person name="Jetten M.S.M."/>
            <person name="Mascher T."/>
            <person name="Medema M.H."/>
            <person name="Devos D.P."/>
            <person name="Kaster A.-K."/>
            <person name="Ovreas L."/>
            <person name="Rohde M."/>
            <person name="Galperin M.Y."/>
            <person name="Jogler C."/>
        </authorList>
    </citation>
    <scope>NUCLEOTIDE SEQUENCE [LARGE SCALE GENOMIC DNA]</scope>
    <source>
        <strain evidence="5 6">Enr13</strain>
    </source>
</reference>
<dbReference type="GO" id="GO:0032259">
    <property type="term" value="P:methylation"/>
    <property type="evidence" value="ECO:0007669"/>
    <property type="project" value="UniProtKB-KW"/>
</dbReference>
<dbReference type="PANTHER" id="PTHR14614:SF164">
    <property type="entry name" value="HISTONE-ARGININE METHYLTRANSFERASE METTL23"/>
    <property type="match status" value="1"/>
</dbReference>
<dbReference type="PANTHER" id="PTHR14614">
    <property type="entry name" value="HEPATOCELLULAR CARCINOMA-ASSOCIATED ANTIGEN"/>
    <property type="match status" value="1"/>
</dbReference>
<dbReference type="SUPFAM" id="SSF53335">
    <property type="entry name" value="S-adenosyl-L-methionine-dependent methyltransferases"/>
    <property type="match status" value="1"/>
</dbReference>
<dbReference type="Gene3D" id="3.40.50.150">
    <property type="entry name" value="Vaccinia Virus protein VP39"/>
    <property type="match status" value="1"/>
</dbReference>
<evidence type="ECO:0000256" key="3">
    <source>
        <dbReference type="ARBA" id="ARBA00022691"/>
    </source>
</evidence>
<evidence type="ECO:0000313" key="6">
    <source>
        <dbReference type="Proteomes" id="UP000319004"/>
    </source>
</evidence>
<gene>
    <name evidence="5" type="ORF">Enr13x_00060</name>
</gene>
<protein>
    <submittedName>
        <fullName evidence="5">Methyltransferase</fullName>
    </submittedName>
</protein>
<accession>A0A518HHA1</accession>